<gene>
    <name evidence="1" type="ORF">SAMN06297358_1731</name>
</gene>
<protein>
    <submittedName>
        <fullName evidence="1">Uncharacterized protein</fullName>
    </submittedName>
</protein>
<keyword evidence="2" id="KW-1185">Reference proteome</keyword>
<organism evidence="1 2">
    <name type="scientific">Pedobacter xixiisoli</name>
    <dbReference type="NCBI Taxonomy" id="1476464"/>
    <lineage>
        <taxon>Bacteria</taxon>
        <taxon>Pseudomonadati</taxon>
        <taxon>Bacteroidota</taxon>
        <taxon>Sphingobacteriia</taxon>
        <taxon>Sphingobacteriales</taxon>
        <taxon>Sphingobacteriaceae</taxon>
        <taxon>Pedobacter</taxon>
    </lineage>
</organism>
<dbReference type="RefSeq" id="WP_097130947.1">
    <property type="nucleotide sequence ID" value="NZ_OCMT01000002.1"/>
</dbReference>
<sequence length="121" mass="13689">MNIFKNLFNHSTKHKLNCEPTENSSRPRHGLNAEGDFYVEKDCCILCGAPEVEAIGLMGHSDEGCYFIRQPETEEEIEQAINAIAVSCVSAVRYGGTNQKIIKRLYDLKLETECDHKLIKQ</sequence>
<dbReference type="AlphaFoldDB" id="A0A285ZYM3"/>
<evidence type="ECO:0000313" key="1">
    <source>
        <dbReference type="EMBL" id="SOD14743.1"/>
    </source>
</evidence>
<dbReference type="OrthoDB" id="8910832at2"/>
<proteinExistence type="predicted"/>
<dbReference type="EMBL" id="OCMT01000002">
    <property type="protein sequence ID" value="SOD14743.1"/>
    <property type="molecule type" value="Genomic_DNA"/>
</dbReference>
<reference evidence="2" key="1">
    <citation type="submission" date="2017-09" db="EMBL/GenBank/DDBJ databases">
        <authorList>
            <person name="Varghese N."/>
            <person name="Submissions S."/>
        </authorList>
    </citation>
    <scope>NUCLEOTIDE SEQUENCE [LARGE SCALE GENOMIC DNA]</scope>
    <source>
        <strain evidence="2">CGMCC 1.12803</strain>
    </source>
</reference>
<accession>A0A285ZYM3</accession>
<dbReference type="Proteomes" id="UP000219281">
    <property type="component" value="Unassembled WGS sequence"/>
</dbReference>
<evidence type="ECO:0000313" key="2">
    <source>
        <dbReference type="Proteomes" id="UP000219281"/>
    </source>
</evidence>
<name>A0A285ZYM3_9SPHI</name>